<evidence type="ECO:0000313" key="3">
    <source>
        <dbReference type="Proteomes" id="UP001063166"/>
    </source>
</evidence>
<dbReference type="Proteomes" id="UP001063166">
    <property type="component" value="Unassembled WGS sequence"/>
</dbReference>
<accession>A0A9P3PMW6</accession>
<dbReference type="InterPro" id="IPR019607">
    <property type="entry name" value="Putative_zinc-finger_domain"/>
</dbReference>
<reference evidence="2" key="1">
    <citation type="submission" date="2022-07" db="EMBL/GenBank/DDBJ databases">
        <title>The genome of Lyophyllum shimeji provides insight into the initial evolution of ectomycorrhizal fungal genome.</title>
        <authorList>
            <person name="Kobayashi Y."/>
            <person name="Shibata T."/>
            <person name="Hirakawa H."/>
            <person name="Shigenobu S."/>
            <person name="Nishiyama T."/>
            <person name="Yamada A."/>
            <person name="Hasebe M."/>
            <person name="Kawaguchi M."/>
        </authorList>
    </citation>
    <scope>NUCLEOTIDE SEQUENCE</scope>
    <source>
        <strain evidence="2">AT787</strain>
    </source>
</reference>
<name>A0A9P3PMW6_LYOSH</name>
<keyword evidence="3" id="KW-1185">Reference proteome</keyword>
<evidence type="ECO:0000259" key="1">
    <source>
        <dbReference type="Pfam" id="PF10650"/>
    </source>
</evidence>
<protein>
    <recommendedName>
        <fullName evidence="1">Putative zinc-finger domain-containing protein</fullName>
    </recommendedName>
</protein>
<comment type="caution">
    <text evidence="2">The sequence shown here is derived from an EMBL/GenBank/DDBJ whole genome shotgun (WGS) entry which is preliminary data.</text>
</comment>
<dbReference type="EMBL" id="BRPK01000005">
    <property type="protein sequence ID" value="GLB38373.1"/>
    <property type="molecule type" value="Genomic_DNA"/>
</dbReference>
<dbReference type="OrthoDB" id="2747179at2759"/>
<evidence type="ECO:0000313" key="2">
    <source>
        <dbReference type="EMBL" id="GLB38373.1"/>
    </source>
</evidence>
<feature type="domain" description="Putative zinc-finger" evidence="1">
    <location>
        <begin position="23"/>
        <end position="44"/>
    </location>
</feature>
<dbReference type="AlphaFoldDB" id="A0A9P3PMW6"/>
<proteinExistence type="predicted"/>
<sequence length="119" mass="12791">MLPDLRPLKLATASRLLDPSKRICQYEVPGGGVCRDENCEDAHLSRIAGHGGRGGAEPTDPETAEYLLNALPSKWLADNNVSLPKVSSAIRQVRLKNPQMGFEERVAHALAALGPSLPP</sequence>
<dbReference type="Pfam" id="PF10650">
    <property type="entry name" value="zf-C3H1"/>
    <property type="match status" value="1"/>
</dbReference>
<gene>
    <name evidence="2" type="ORF">LshimejAT787_0502380</name>
</gene>
<organism evidence="2 3">
    <name type="scientific">Lyophyllum shimeji</name>
    <name type="common">Hon-shimeji</name>
    <name type="synonym">Tricholoma shimeji</name>
    <dbReference type="NCBI Taxonomy" id="47721"/>
    <lineage>
        <taxon>Eukaryota</taxon>
        <taxon>Fungi</taxon>
        <taxon>Dikarya</taxon>
        <taxon>Basidiomycota</taxon>
        <taxon>Agaricomycotina</taxon>
        <taxon>Agaricomycetes</taxon>
        <taxon>Agaricomycetidae</taxon>
        <taxon>Agaricales</taxon>
        <taxon>Tricholomatineae</taxon>
        <taxon>Lyophyllaceae</taxon>
        <taxon>Lyophyllum</taxon>
    </lineage>
</organism>